<accession>A0ABV4CII4</accession>
<evidence type="ECO:0000313" key="3">
    <source>
        <dbReference type="EMBL" id="MEY8040900.1"/>
    </source>
</evidence>
<feature type="transmembrane region" description="Helical" evidence="2">
    <location>
        <begin position="6"/>
        <end position="24"/>
    </location>
</feature>
<keyword evidence="4" id="KW-1185">Reference proteome</keyword>
<gene>
    <name evidence="3" type="ORF">AB8O55_15935</name>
</gene>
<dbReference type="RefSeq" id="WP_345368106.1">
    <property type="nucleotide sequence ID" value="NZ_BAABII010000026.1"/>
</dbReference>
<proteinExistence type="predicted"/>
<evidence type="ECO:0000256" key="2">
    <source>
        <dbReference type="SAM" id="Phobius"/>
    </source>
</evidence>
<protein>
    <submittedName>
        <fullName evidence="3">Uncharacterized protein</fullName>
    </submittedName>
</protein>
<comment type="caution">
    <text evidence="3">The sequence shown here is derived from an EMBL/GenBank/DDBJ whole genome shotgun (WGS) entry which is preliminary data.</text>
</comment>
<name>A0ABV4CII4_9PSEU</name>
<evidence type="ECO:0000256" key="1">
    <source>
        <dbReference type="SAM" id="MobiDB-lite"/>
    </source>
</evidence>
<feature type="region of interest" description="Disordered" evidence="1">
    <location>
        <begin position="67"/>
        <end position="90"/>
    </location>
</feature>
<dbReference type="Proteomes" id="UP001564626">
    <property type="component" value="Unassembled WGS sequence"/>
</dbReference>
<organism evidence="3 4">
    <name type="scientific">Saccharopolyspora cebuensis</name>
    <dbReference type="NCBI Taxonomy" id="418759"/>
    <lineage>
        <taxon>Bacteria</taxon>
        <taxon>Bacillati</taxon>
        <taxon>Actinomycetota</taxon>
        <taxon>Actinomycetes</taxon>
        <taxon>Pseudonocardiales</taxon>
        <taxon>Pseudonocardiaceae</taxon>
        <taxon>Saccharopolyspora</taxon>
    </lineage>
</organism>
<keyword evidence="2" id="KW-0812">Transmembrane</keyword>
<keyword evidence="2" id="KW-1133">Transmembrane helix</keyword>
<evidence type="ECO:0000313" key="4">
    <source>
        <dbReference type="Proteomes" id="UP001564626"/>
    </source>
</evidence>
<sequence>MFWLHIGTFVLINVLLLALIGTAMTGRALPAQHAGAGEGGYSVWQLIAAVEAERDCAPPPRFPCHDPDAYYYDDEPEPTGRHHLRAEAAP</sequence>
<dbReference type="EMBL" id="JBGEHV010000027">
    <property type="protein sequence ID" value="MEY8040900.1"/>
    <property type="molecule type" value="Genomic_DNA"/>
</dbReference>
<reference evidence="3 4" key="1">
    <citation type="submission" date="2024-08" db="EMBL/GenBank/DDBJ databases">
        <title>Genome mining of Saccharopolyspora cebuensis PGLac3 from Nigerian medicinal plant.</title>
        <authorList>
            <person name="Ezeobiora C.E."/>
            <person name="Igbokwe N.H."/>
            <person name="Amin D.H."/>
            <person name="Mendie U.E."/>
        </authorList>
    </citation>
    <scope>NUCLEOTIDE SEQUENCE [LARGE SCALE GENOMIC DNA]</scope>
    <source>
        <strain evidence="3 4">PGLac3</strain>
    </source>
</reference>
<keyword evidence="2" id="KW-0472">Membrane</keyword>